<evidence type="ECO:0000256" key="2">
    <source>
        <dbReference type="ARBA" id="ARBA00022692"/>
    </source>
</evidence>
<keyword evidence="6 7" id="KW-0472">Membrane</keyword>
<comment type="subcellular location">
    <subcellularLocation>
        <location evidence="1">Cell membrane</location>
        <topology evidence="1">Multi-pass membrane protein</topology>
    </subcellularLocation>
</comment>
<dbReference type="GO" id="GO:0005524">
    <property type="term" value="F:ATP binding"/>
    <property type="evidence" value="ECO:0007669"/>
    <property type="project" value="UniProtKB-KW"/>
</dbReference>
<evidence type="ECO:0000259" key="9">
    <source>
        <dbReference type="PROSITE" id="PS50929"/>
    </source>
</evidence>
<dbReference type="NCBIfam" id="TIGR02868">
    <property type="entry name" value="CydC"/>
    <property type="match status" value="1"/>
</dbReference>
<evidence type="ECO:0000256" key="3">
    <source>
        <dbReference type="ARBA" id="ARBA00022741"/>
    </source>
</evidence>
<evidence type="ECO:0000256" key="6">
    <source>
        <dbReference type="ARBA" id="ARBA00023136"/>
    </source>
</evidence>
<sequence>MVFLSSQERASLRQCLRLLGLNRGRFWASVLTGSAGLASAIALSAVAAWLIARASEHPDVVMLGVAPVMVRLFGISRAVLRYVERLISHDTALRGMNGLRTRVYQALAGSRADVVAALRRGDVLARMGADIDAVGDLVVRAYLPAAVALVSSLLTVVAIAFIYPPAALILALCLAISGIGAPLVTMRATRRALDARRLADTQLANATLNLLENADELRINGTMETAQNELAQIEQRIIALKDSAARPGALAGAIDIAATLAAVIGAILVGSPAVASGSLNPVMLAVITLTPLAAFEATAPLGPASTQLIVSAQAATRVMELVDQARQAADEPTHELAAPGAELSLRARNLATAWPGGPIISQGIDLEVKPGQSLAIVGASGIGKTTLLYTLAGILPSAQGSVEVLTSQNTWQPLYGAPRQQAAAYVSLTAEDAHIFNTSVLENLRVAKGDITAEQAHKLLEQAGLGTWISQLPKGLDTVLGSGATSISGGERRRLLLARALASPARILLLDEPGEHLDPATADALITDLLQADSKRAIVLVTHRLSALASANEVVLLGKENQTAHIVARGSHSQLLATSKEYAWALAQEESSDE</sequence>
<dbReference type="InterPro" id="IPR036640">
    <property type="entry name" value="ABC1_TM_sf"/>
</dbReference>
<dbReference type="InterPro" id="IPR014223">
    <property type="entry name" value="ABC_CydC/D"/>
</dbReference>
<feature type="domain" description="ABC transmembrane type-1" evidence="9">
    <location>
        <begin position="27"/>
        <end position="308"/>
    </location>
</feature>
<keyword evidence="3" id="KW-0547">Nucleotide-binding</keyword>
<feature type="domain" description="ABC transporter" evidence="8">
    <location>
        <begin position="345"/>
        <end position="585"/>
    </location>
</feature>
<dbReference type="Proteomes" id="UP000830236">
    <property type="component" value="Chromosome"/>
</dbReference>
<dbReference type="EMBL" id="CP097095">
    <property type="protein sequence ID" value="UQF80547.1"/>
    <property type="molecule type" value="Genomic_DNA"/>
</dbReference>
<evidence type="ECO:0000256" key="4">
    <source>
        <dbReference type="ARBA" id="ARBA00022840"/>
    </source>
</evidence>
<keyword evidence="5 7" id="KW-1133">Transmembrane helix</keyword>
<dbReference type="GO" id="GO:0034040">
    <property type="term" value="F:ATPase-coupled lipid transmembrane transporter activity"/>
    <property type="evidence" value="ECO:0007669"/>
    <property type="project" value="TreeGrafter"/>
</dbReference>
<dbReference type="InterPro" id="IPR003439">
    <property type="entry name" value="ABC_transporter-like_ATP-bd"/>
</dbReference>
<evidence type="ECO:0000313" key="11">
    <source>
        <dbReference type="Proteomes" id="UP000830236"/>
    </source>
</evidence>
<dbReference type="AlphaFoldDB" id="A0A9E7ARN3"/>
<name>A0A9E7ARN3_9ACTO</name>
<dbReference type="GO" id="GO:0045454">
    <property type="term" value="P:cell redox homeostasis"/>
    <property type="evidence" value="ECO:0007669"/>
    <property type="project" value="InterPro"/>
</dbReference>
<protein>
    <submittedName>
        <fullName evidence="10">Thiol reductant ABC exporter subunit CydC</fullName>
    </submittedName>
</protein>
<feature type="transmembrane region" description="Helical" evidence="7">
    <location>
        <begin position="26"/>
        <end position="54"/>
    </location>
</feature>
<dbReference type="SMART" id="SM00382">
    <property type="entry name" value="AAA"/>
    <property type="match status" value="1"/>
</dbReference>
<dbReference type="Gene3D" id="1.20.1560.10">
    <property type="entry name" value="ABC transporter type 1, transmembrane domain"/>
    <property type="match status" value="1"/>
</dbReference>
<evidence type="ECO:0000256" key="5">
    <source>
        <dbReference type="ARBA" id="ARBA00022989"/>
    </source>
</evidence>
<dbReference type="GO" id="GO:0034775">
    <property type="term" value="P:glutathione transmembrane transport"/>
    <property type="evidence" value="ECO:0007669"/>
    <property type="project" value="InterPro"/>
</dbReference>
<reference evidence="10" key="1">
    <citation type="submission" date="2022-05" db="EMBL/GenBank/DDBJ databases">
        <title>Using nanopore sequencing to obtain complete genomes from saliva samples.</title>
        <authorList>
            <person name="Baker J.L."/>
        </authorList>
    </citation>
    <scope>NUCLEOTIDE SEQUENCE</scope>
    <source>
        <strain evidence="10">JCVI-JB-Ag32</strain>
    </source>
</reference>
<proteinExistence type="predicted"/>
<dbReference type="PROSITE" id="PS50929">
    <property type="entry name" value="ABC_TM1F"/>
    <property type="match status" value="1"/>
</dbReference>
<feature type="transmembrane region" description="Helical" evidence="7">
    <location>
        <begin position="249"/>
        <end position="270"/>
    </location>
</feature>
<keyword evidence="4" id="KW-0067">ATP-binding</keyword>
<evidence type="ECO:0000256" key="7">
    <source>
        <dbReference type="SAM" id="Phobius"/>
    </source>
</evidence>
<dbReference type="Pfam" id="PF00664">
    <property type="entry name" value="ABC_membrane"/>
    <property type="match status" value="1"/>
</dbReference>
<dbReference type="PROSITE" id="PS00211">
    <property type="entry name" value="ABC_TRANSPORTER_1"/>
    <property type="match status" value="1"/>
</dbReference>
<dbReference type="InterPro" id="IPR039421">
    <property type="entry name" value="Type_1_exporter"/>
</dbReference>
<evidence type="ECO:0000256" key="1">
    <source>
        <dbReference type="ARBA" id="ARBA00004651"/>
    </source>
</evidence>
<evidence type="ECO:0000313" key="10">
    <source>
        <dbReference type="EMBL" id="UQF80547.1"/>
    </source>
</evidence>
<dbReference type="SUPFAM" id="SSF90123">
    <property type="entry name" value="ABC transporter transmembrane region"/>
    <property type="match status" value="1"/>
</dbReference>
<dbReference type="GO" id="GO:0005886">
    <property type="term" value="C:plasma membrane"/>
    <property type="evidence" value="ECO:0007669"/>
    <property type="project" value="UniProtKB-SubCell"/>
</dbReference>
<feature type="transmembrane region" description="Helical" evidence="7">
    <location>
        <begin position="141"/>
        <end position="163"/>
    </location>
</feature>
<dbReference type="PROSITE" id="PS50893">
    <property type="entry name" value="ABC_TRANSPORTER_2"/>
    <property type="match status" value="1"/>
</dbReference>
<dbReference type="InterPro" id="IPR027417">
    <property type="entry name" value="P-loop_NTPase"/>
</dbReference>
<dbReference type="InterPro" id="IPR011527">
    <property type="entry name" value="ABC1_TM_dom"/>
</dbReference>
<keyword evidence="2 7" id="KW-0812">Transmembrane</keyword>
<dbReference type="KEGG" id="agh:M3I41_03195"/>
<gene>
    <name evidence="10" type="primary">cydC</name>
    <name evidence="10" type="ORF">M3I41_03195</name>
</gene>
<dbReference type="PANTHER" id="PTHR24221:SF654">
    <property type="entry name" value="ATP-BINDING CASSETTE SUB-FAMILY B MEMBER 6"/>
    <property type="match status" value="1"/>
</dbReference>
<dbReference type="InterPro" id="IPR017871">
    <property type="entry name" value="ABC_transporter-like_CS"/>
</dbReference>
<dbReference type="Pfam" id="PF00005">
    <property type="entry name" value="ABC_tran"/>
    <property type="match status" value="1"/>
</dbReference>
<accession>A0A9E7ARN3</accession>
<dbReference type="SUPFAM" id="SSF52540">
    <property type="entry name" value="P-loop containing nucleoside triphosphate hydrolases"/>
    <property type="match status" value="1"/>
</dbReference>
<dbReference type="InterPro" id="IPR003593">
    <property type="entry name" value="AAA+_ATPase"/>
</dbReference>
<dbReference type="GO" id="GO:0140359">
    <property type="term" value="F:ABC-type transporter activity"/>
    <property type="evidence" value="ECO:0007669"/>
    <property type="project" value="InterPro"/>
</dbReference>
<feature type="transmembrane region" description="Helical" evidence="7">
    <location>
        <begin position="60"/>
        <end position="80"/>
    </location>
</feature>
<dbReference type="Gene3D" id="3.40.50.300">
    <property type="entry name" value="P-loop containing nucleotide triphosphate hydrolases"/>
    <property type="match status" value="1"/>
</dbReference>
<dbReference type="GO" id="GO:0016887">
    <property type="term" value="F:ATP hydrolysis activity"/>
    <property type="evidence" value="ECO:0007669"/>
    <property type="project" value="InterPro"/>
</dbReference>
<evidence type="ECO:0000259" key="8">
    <source>
        <dbReference type="PROSITE" id="PS50893"/>
    </source>
</evidence>
<organism evidence="10 11">
    <name type="scientific">Actinomyces graevenitzii</name>
    <dbReference type="NCBI Taxonomy" id="55565"/>
    <lineage>
        <taxon>Bacteria</taxon>
        <taxon>Bacillati</taxon>
        <taxon>Actinomycetota</taxon>
        <taxon>Actinomycetes</taxon>
        <taxon>Actinomycetales</taxon>
        <taxon>Actinomycetaceae</taxon>
        <taxon>Actinomyces</taxon>
    </lineage>
</organism>
<feature type="transmembrane region" description="Helical" evidence="7">
    <location>
        <begin position="169"/>
        <end position="188"/>
    </location>
</feature>
<dbReference type="PANTHER" id="PTHR24221">
    <property type="entry name" value="ATP-BINDING CASSETTE SUB-FAMILY B"/>
    <property type="match status" value="1"/>
</dbReference>